<evidence type="ECO:0000313" key="2">
    <source>
        <dbReference type="EMBL" id="NFN36781.1"/>
    </source>
</evidence>
<dbReference type="Proteomes" id="UP000473681">
    <property type="component" value="Unassembled WGS sequence"/>
</dbReference>
<proteinExistence type="predicted"/>
<gene>
    <name evidence="1" type="ORF">FC774_12955</name>
    <name evidence="2" type="ORF">FDB51_17080</name>
</gene>
<dbReference type="EMBL" id="SWOV01000039">
    <property type="protein sequence ID" value="NFF88767.1"/>
    <property type="molecule type" value="Genomic_DNA"/>
</dbReference>
<name>A0A0C2S984_CLOBO</name>
<dbReference type="AlphaFoldDB" id="A0A0C2S984"/>
<comment type="caution">
    <text evidence="1">The sequence shown here is derived from an EMBL/GenBank/DDBJ whole genome shotgun (WGS) entry which is preliminary data.</text>
</comment>
<dbReference type="EMBL" id="SWVK01000032">
    <property type="protein sequence ID" value="NFN36781.1"/>
    <property type="molecule type" value="Genomic_DNA"/>
</dbReference>
<evidence type="ECO:0000313" key="4">
    <source>
        <dbReference type="Proteomes" id="UP000476820"/>
    </source>
</evidence>
<dbReference type="Proteomes" id="UP000476820">
    <property type="component" value="Unassembled WGS sequence"/>
</dbReference>
<organism evidence="1 4">
    <name type="scientific">Clostridium botulinum</name>
    <dbReference type="NCBI Taxonomy" id="1491"/>
    <lineage>
        <taxon>Bacteria</taxon>
        <taxon>Bacillati</taxon>
        <taxon>Bacillota</taxon>
        <taxon>Clostridia</taxon>
        <taxon>Eubacteriales</taxon>
        <taxon>Clostridiaceae</taxon>
        <taxon>Clostridium</taxon>
    </lineage>
</organism>
<accession>A0A0C2S984</accession>
<evidence type="ECO:0000313" key="1">
    <source>
        <dbReference type="EMBL" id="NFF88767.1"/>
    </source>
</evidence>
<evidence type="ECO:0000313" key="3">
    <source>
        <dbReference type="Proteomes" id="UP000473681"/>
    </source>
</evidence>
<evidence type="ECO:0008006" key="5">
    <source>
        <dbReference type="Google" id="ProtNLM"/>
    </source>
</evidence>
<dbReference type="RefSeq" id="WP_012449993.1">
    <property type="nucleotide sequence ID" value="NZ_CP010520.1"/>
</dbReference>
<protein>
    <recommendedName>
        <fullName evidence="5">Carboxypeptidase regulatory-like domain-containing protein</fullName>
    </recommendedName>
</protein>
<dbReference type="Gene3D" id="2.60.40.1120">
    <property type="entry name" value="Carboxypeptidase-like, regulatory domain"/>
    <property type="match status" value="1"/>
</dbReference>
<sequence length="102" mass="11634">MGWHKEILISPEELNRCSVLRKKIIVKKSTDVLITGKIVDKNNNPIAKAIVSIKQINNTYYSSGVKEYGYLTTNEEGEYAVLLPCSYNFDYVLDVYEPIVKC</sequence>
<dbReference type="InterPro" id="IPR008969">
    <property type="entry name" value="CarboxyPept-like_regulatory"/>
</dbReference>
<dbReference type="SUPFAM" id="SSF49464">
    <property type="entry name" value="Carboxypeptidase regulatory domain-like"/>
    <property type="match status" value="1"/>
</dbReference>
<dbReference type="OrthoDB" id="1913141at2"/>
<reference evidence="3 4" key="1">
    <citation type="submission" date="2019-04" db="EMBL/GenBank/DDBJ databases">
        <title>Genome sequencing of Clostridium botulinum Groups I-IV and Clostridium butyricum.</title>
        <authorList>
            <person name="Brunt J."/>
            <person name="Van Vliet A.H.M."/>
            <person name="Stringer S.C."/>
            <person name="Carter A.T."/>
            <person name="Peck M.W."/>
        </authorList>
    </citation>
    <scope>NUCLEOTIDE SEQUENCE [LARGE SCALE GENOMIC DNA]</scope>
    <source>
        <strain evidence="1 4">1605</strain>
        <strain evidence="2 3">CB-K-33E</strain>
    </source>
</reference>